<dbReference type="EMBL" id="CAJOBH010068581">
    <property type="protein sequence ID" value="CAF4460681.1"/>
    <property type="molecule type" value="Genomic_DNA"/>
</dbReference>
<organism evidence="1 3">
    <name type="scientific">Rotaria magnacalcarata</name>
    <dbReference type="NCBI Taxonomy" id="392030"/>
    <lineage>
        <taxon>Eukaryota</taxon>
        <taxon>Metazoa</taxon>
        <taxon>Spiralia</taxon>
        <taxon>Gnathifera</taxon>
        <taxon>Rotifera</taxon>
        <taxon>Eurotatoria</taxon>
        <taxon>Bdelloidea</taxon>
        <taxon>Philodinida</taxon>
        <taxon>Philodinidae</taxon>
        <taxon>Rotaria</taxon>
    </lineage>
</organism>
<gene>
    <name evidence="1" type="ORF">BYL167_LOCUS34184</name>
    <name evidence="2" type="ORF">GIL414_LOCUS50092</name>
</gene>
<comment type="caution">
    <text evidence="1">The sequence shown here is derived from an EMBL/GenBank/DDBJ whole genome shotgun (WGS) entry which is preliminary data.</text>
</comment>
<accession>A0A8S2WU09</accession>
<dbReference type="AlphaFoldDB" id="A0A8S2WU09"/>
<reference evidence="1" key="1">
    <citation type="submission" date="2021-02" db="EMBL/GenBank/DDBJ databases">
        <authorList>
            <person name="Nowell W R."/>
        </authorList>
    </citation>
    <scope>NUCLEOTIDE SEQUENCE</scope>
</reference>
<dbReference type="Proteomes" id="UP000681720">
    <property type="component" value="Unassembled WGS sequence"/>
</dbReference>
<feature type="non-terminal residue" evidence="1">
    <location>
        <position position="1"/>
    </location>
</feature>
<dbReference type="EMBL" id="CAJOBJ010166114">
    <property type="protein sequence ID" value="CAF4865256.1"/>
    <property type="molecule type" value="Genomic_DNA"/>
</dbReference>
<evidence type="ECO:0000313" key="2">
    <source>
        <dbReference type="EMBL" id="CAF4865256.1"/>
    </source>
</evidence>
<feature type="non-terminal residue" evidence="1">
    <location>
        <position position="80"/>
    </location>
</feature>
<sequence>SDNTNNNNNNSAYEKLSECHSSLIPLGNSSVKAPRRIESAYSQFPIQPEPVYANTQSLYDNIVFPQSVSKIPNINLEQEK</sequence>
<dbReference type="Proteomes" id="UP000681967">
    <property type="component" value="Unassembled WGS sequence"/>
</dbReference>
<evidence type="ECO:0000313" key="3">
    <source>
        <dbReference type="Proteomes" id="UP000681967"/>
    </source>
</evidence>
<name>A0A8S2WU09_9BILA</name>
<proteinExistence type="predicted"/>
<evidence type="ECO:0000313" key="1">
    <source>
        <dbReference type="EMBL" id="CAF4460681.1"/>
    </source>
</evidence>
<protein>
    <submittedName>
        <fullName evidence="1">Uncharacterized protein</fullName>
    </submittedName>
</protein>